<protein>
    <submittedName>
        <fullName evidence="2">Uncharacterized protein</fullName>
    </submittedName>
</protein>
<keyword evidence="1" id="KW-0472">Membrane</keyword>
<evidence type="ECO:0000313" key="2">
    <source>
        <dbReference type="EMBL" id="PIC13089.1"/>
    </source>
</evidence>
<evidence type="ECO:0000313" key="3">
    <source>
        <dbReference type="Proteomes" id="UP000230233"/>
    </source>
</evidence>
<comment type="caution">
    <text evidence="2">The sequence shown here is derived from an EMBL/GenBank/DDBJ whole genome shotgun (WGS) entry which is preliminary data.</text>
</comment>
<proteinExistence type="predicted"/>
<name>A0A2G5SDU4_9PELO</name>
<dbReference type="Proteomes" id="UP000230233">
    <property type="component" value="Unassembled WGS sequence"/>
</dbReference>
<gene>
    <name evidence="2" type="ORF">B9Z55_027968</name>
</gene>
<dbReference type="EMBL" id="PDUG01000015">
    <property type="protein sequence ID" value="PIC13089.1"/>
    <property type="molecule type" value="Genomic_DNA"/>
</dbReference>
<feature type="transmembrane region" description="Helical" evidence="1">
    <location>
        <begin position="7"/>
        <end position="28"/>
    </location>
</feature>
<keyword evidence="1" id="KW-0812">Transmembrane</keyword>
<dbReference type="AlphaFoldDB" id="A0A2G5SDU4"/>
<reference evidence="3" key="1">
    <citation type="submission" date="2017-10" db="EMBL/GenBank/DDBJ databases">
        <title>Rapid genome shrinkage in a self-fertile nematode reveals novel sperm competition proteins.</title>
        <authorList>
            <person name="Yin D."/>
            <person name="Schwarz E.M."/>
            <person name="Thomas C.G."/>
            <person name="Felde R.L."/>
            <person name="Korf I.F."/>
            <person name="Cutter A.D."/>
            <person name="Schartner C.M."/>
            <person name="Ralston E.J."/>
            <person name="Meyer B.J."/>
            <person name="Haag E.S."/>
        </authorList>
    </citation>
    <scope>NUCLEOTIDE SEQUENCE [LARGE SCALE GENOMIC DNA]</scope>
    <source>
        <strain evidence="3">JU1422</strain>
    </source>
</reference>
<keyword evidence="3" id="KW-1185">Reference proteome</keyword>
<sequence>MEVRISFLIFLKIIISILCLLNFMAQIFDYLTNVYPTFYYADTQIRFRLKKELEKGRYVEKLQPCIVF</sequence>
<evidence type="ECO:0000256" key="1">
    <source>
        <dbReference type="SAM" id="Phobius"/>
    </source>
</evidence>
<keyword evidence="1" id="KW-1133">Transmembrane helix</keyword>
<organism evidence="2 3">
    <name type="scientific">Caenorhabditis nigoni</name>
    <dbReference type="NCBI Taxonomy" id="1611254"/>
    <lineage>
        <taxon>Eukaryota</taxon>
        <taxon>Metazoa</taxon>
        <taxon>Ecdysozoa</taxon>
        <taxon>Nematoda</taxon>
        <taxon>Chromadorea</taxon>
        <taxon>Rhabditida</taxon>
        <taxon>Rhabditina</taxon>
        <taxon>Rhabditomorpha</taxon>
        <taxon>Rhabditoidea</taxon>
        <taxon>Rhabditidae</taxon>
        <taxon>Peloderinae</taxon>
        <taxon>Caenorhabditis</taxon>
    </lineage>
</organism>
<accession>A0A2G5SDU4</accession>